<evidence type="ECO:0000256" key="13">
    <source>
        <dbReference type="ARBA" id="ARBA00030948"/>
    </source>
</evidence>
<evidence type="ECO:0000256" key="4">
    <source>
        <dbReference type="ARBA" id="ARBA00019692"/>
    </source>
</evidence>
<comment type="function">
    <text evidence="1 16">May be involved in the folding of the extracellular lipase during its passage through the periplasm.</text>
</comment>
<feature type="compositionally biased region" description="Polar residues" evidence="17">
    <location>
        <begin position="41"/>
        <end position="53"/>
    </location>
</feature>
<dbReference type="RefSeq" id="WP_128121169.1">
    <property type="nucleotide sequence ID" value="NZ_CP076683.1"/>
</dbReference>
<keyword evidence="8 16" id="KW-0442">Lipid degradation</keyword>
<accession>A0A365PS98</accession>
<gene>
    <name evidence="16" type="primary">lifO</name>
    <name evidence="19" type="ORF">DQ403_16570</name>
    <name evidence="18" type="ORF">KQ248_13970</name>
</gene>
<keyword evidence="11 16" id="KW-0472">Membrane</keyword>
<dbReference type="GO" id="GO:0051082">
    <property type="term" value="F:unfolded protein binding"/>
    <property type="evidence" value="ECO:0007669"/>
    <property type="project" value="UniProtKB-UniRule"/>
</dbReference>
<dbReference type="EMBL" id="CP076683">
    <property type="protein sequence ID" value="QWV15653.1"/>
    <property type="molecule type" value="Genomic_DNA"/>
</dbReference>
<evidence type="ECO:0000256" key="1">
    <source>
        <dbReference type="ARBA" id="ARBA00003280"/>
    </source>
</evidence>
<comment type="subcellular location">
    <subcellularLocation>
        <location evidence="2">Cell inner membrane</location>
        <topology evidence="2">Single-pass membrane protein</topology>
        <orientation evidence="2">Periplasmic side</orientation>
    </subcellularLocation>
</comment>
<keyword evidence="12 16" id="KW-0143">Chaperone</keyword>
<dbReference type="GO" id="GO:0016042">
    <property type="term" value="P:lipid catabolic process"/>
    <property type="evidence" value="ECO:0007669"/>
    <property type="project" value="UniProtKB-UniRule"/>
</dbReference>
<dbReference type="GO" id="GO:0006457">
    <property type="term" value="P:protein folding"/>
    <property type="evidence" value="ECO:0007669"/>
    <property type="project" value="UniProtKB-UniRule"/>
</dbReference>
<evidence type="ECO:0000256" key="14">
    <source>
        <dbReference type="ARBA" id="ARBA00031542"/>
    </source>
</evidence>
<protein>
    <recommendedName>
        <fullName evidence="4 16">Lipase chaperone</fullName>
    </recommendedName>
    <alternativeName>
        <fullName evidence="16">Lipase activator protein</fullName>
    </alternativeName>
    <alternativeName>
        <fullName evidence="15 16">Lipase foldase</fullName>
    </alternativeName>
    <alternativeName>
        <fullName evidence="13 16">Lipase helper protein</fullName>
    </alternativeName>
    <alternativeName>
        <fullName evidence="14 16">Lipase modulator</fullName>
    </alternativeName>
</protein>
<evidence type="ECO:0000256" key="11">
    <source>
        <dbReference type="ARBA" id="ARBA00023136"/>
    </source>
</evidence>
<dbReference type="HAMAP" id="MF_00790">
    <property type="entry name" value="Lipase_chap"/>
    <property type="match status" value="1"/>
</dbReference>
<dbReference type="Proteomes" id="UP000252554">
    <property type="component" value="Unassembled WGS sequence"/>
</dbReference>
<dbReference type="AlphaFoldDB" id="A0A365PS98"/>
<evidence type="ECO:0000313" key="21">
    <source>
        <dbReference type="Proteomes" id="UP000683436"/>
    </source>
</evidence>
<name>A0A365PS98_9GAMM</name>
<evidence type="ECO:0000256" key="2">
    <source>
        <dbReference type="ARBA" id="ARBA00004383"/>
    </source>
</evidence>
<dbReference type="InterPro" id="IPR004961">
    <property type="entry name" value="Lipase_chaperone"/>
</dbReference>
<dbReference type="SUPFAM" id="SSF158855">
    <property type="entry name" value="Lipase chaperone-like"/>
    <property type="match status" value="1"/>
</dbReference>
<evidence type="ECO:0000256" key="3">
    <source>
        <dbReference type="ARBA" id="ARBA00010358"/>
    </source>
</evidence>
<keyword evidence="10 16" id="KW-0443">Lipid metabolism</keyword>
<evidence type="ECO:0000256" key="9">
    <source>
        <dbReference type="ARBA" id="ARBA00022989"/>
    </source>
</evidence>
<evidence type="ECO:0000256" key="15">
    <source>
        <dbReference type="ARBA" id="ARBA00033028"/>
    </source>
</evidence>
<evidence type="ECO:0000256" key="10">
    <source>
        <dbReference type="ARBA" id="ARBA00023098"/>
    </source>
</evidence>
<evidence type="ECO:0000256" key="17">
    <source>
        <dbReference type="SAM" id="MobiDB-lite"/>
    </source>
</evidence>
<evidence type="ECO:0000256" key="12">
    <source>
        <dbReference type="ARBA" id="ARBA00023186"/>
    </source>
</evidence>
<proteinExistence type="inferred from homology"/>
<dbReference type="NCBIfam" id="NF002334">
    <property type="entry name" value="PRK01294.1-2"/>
    <property type="match status" value="1"/>
</dbReference>
<evidence type="ECO:0000256" key="16">
    <source>
        <dbReference type="HAMAP-Rule" id="MF_00790"/>
    </source>
</evidence>
<keyword evidence="21" id="KW-1185">Reference proteome</keyword>
<evidence type="ECO:0000313" key="18">
    <source>
        <dbReference type="EMBL" id="QWV15653.1"/>
    </source>
</evidence>
<reference evidence="19 20" key="1">
    <citation type="submission" date="2018-06" db="EMBL/GenBank/DDBJ databases">
        <title>Whole genome sequencing of four bacterial strains from South Shetland trench revealing bio-synthetic gene clusters.</title>
        <authorList>
            <person name="Abdel-Mageed W.M."/>
            <person name="Lehri B."/>
            <person name="Jarmusch S.A."/>
            <person name="Miranda K."/>
            <person name="Goodfellow M."/>
            <person name="Jaspars M."/>
            <person name="Karlyshev A.V."/>
        </authorList>
    </citation>
    <scope>NUCLEOTIDE SEQUENCE [LARGE SCALE GENOMIC DNA]</scope>
    <source>
        <strain evidence="19 20">SST2</strain>
    </source>
</reference>
<evidence type="ECO:0000256" key="5">
    <source>
        <dbReference type="ARBA" id="ARBA00022475"/>
    </source>
</evidence>
<keyword evidence="9 16" id="KW-1133">Transmembrane helix</keyword>
<dbReference type="Proteomes" id="UP000683436">
    <property type="component" value="Chromosome"/>
</dbReference>
<dbReference type="Pfam" id="PF03280">
    <property type="entry name" value="Lipase_chap"/>
    <property type="match status" value="1"/>
</dbReference>
<organism evidence="19 20">
    <name type="scientific">Stutzerimonas zhaodongensis</name>
    <dbReference type="NCBI Taxonomy" id="1176257"/>
    <lineage>
        <taxon>Bacteria</taxon>
        <taxon>Pseudomonadati</taxon>
        <taxon>Pseudomonadota</taxon>
        <taxon>Gammaproteobacteria</taxon>
        <taxon>Pseudomonadales</taxon>
        <taxon>Pseudomonadaceae</taxon>
        <taxon>Stutzerimonas</taxon>
    </lineage>
</organism>
<evidence type="ECO:0000256" key="7">
    <source>
        <dbReference type="ARBA" id="ARBA00022692"/>
    </source>
</evidence>
<keyword evidence="5 16" id="KW-1003">Cell membrane</keyword>
<evidence type="ECO:0000256" key="8">
    <source>
        <dbReference type="ARBA" id="ARBA00022963"/>
    </source>
</evidence>
<evidence type="ECO:0000256" key="6">
    <source>
        <dbReference type="ARBA" id="ARBA00022519"/>
    </source>
</evidence>
<evidence type="ECO:0000313" key="19">
    <source>
        <dbReference type="EMBL" id="RBA54907.1"/>
    </source>
</evidence>
<dbReference type="GO" id="GO:0005886">
    <property type="term" value="C:plasma membrane"/>
    <property type="evidence" value="ECO:0007669"/>
    <property type="project" value="UniProtKB-SubCell"/>
</dbReference>
<reference evidence="18 21" key="2">
    <citation type="submission" date="2021-06" db="EMBL/GenBank/DDBJ databases">
        <title>Microbial metabolic specificity influences pelagic lipid remineralization.</title>
        <authorList>
            <person name="Behrendt L."/>
            <person name="Hunter J.E."/>
            <person name="Alcolombri U."/>
            <person name="Smriga S."/>
            <person name="Mincer T."/>
            <person name="Lowenstein D.P."/>
            <person name="Peaudecerf F.J."/>
            <person name="Fernandez V.I."/>
            <person name="Fredricks H."/>
            <person name="Almblad H."/>
            <person name="Harrison J.J."/>
            <person name="Stocker R."/>
            <person name="Van Mooy B.A.S."/>
        </authorList>
    </citation>
    <scope>NUCLEOTIDE SEQUENCE [LARGE SCALE GENOMIC DNA]</scope>
    <source>
        <strain evidence="18 21">A252</strain>
    </source>
</reference>
<dbReference type="EMBL" id="QNTV01000014">
    <property type="protein sequence ID" value="RBA54907.1"/>
    <property type="molecule type" value="Genomic_DNA"/>
</dbReference>
<keyword evidence="6 16" id="KW-0997">Cell inner membrane</keyword>
<sequence length="340" mass="37815">MKMLAVLFVLTLILGVAMYGGVPPDPTPTQILGHSQPVQINTSEVSPQQSPTPTRKLPRADATARLPDSFAGTRVDGRLRADAGGSLIIDAEIRRVFDYFLASIGEEPLETSVARLRRYIETQLPKPAADHAIQLLSQYLDYKRQLLLLEQHHTQQADIDAMRARFRAVEQLRAGIFDDRVHQAFFALDEANDHFTLERLAIRHDATLDASGKGAALDRLQDSLPAELKDTVAVQMQMQLREQTRALAANGGNPAALRQLRQQLVGNAAAARLEALDRQRQAWQSRLTAYNQAKRRIQRSQGLGEADKRAAIARLAAEQFNENERQRLQAAEQLLAAKRG</sequence>
<evidence type="ECO:0000313" key="20">
    <source>
        <dbReference type="Proteomes" id="UP000252554"/>
    </source>
</evidence>
<keyword evidence="7 16" id="KW-0812">Transmembrane</keyword>
<comment type="similarity">
    <text evidence="3 16">Belongs to the lipase chaperone family.</text>
</comment>
<feature type="region of interest" description="Disordered" evidence="17">
    <location>
        <begin position="41"/>
        <end position="61"/>
    </location>
</feature>